<dbReference type="Proteomes" id="UP000316688">
    <property type="component" value="Unassembled WGS sequence"/>
</dbReference>
<evidence type="ECO:0000256" key="1">
    <source>
        <dbReference type="SAM" id="MobiDB-lite"/>
    </source>
</evidence>
<gene>
    <name evidence="3" type="ORF">FPL11_09265</name>
</gene>
<feature type="chain" id="PRO_5021938765" evidence="2">
    <location>
        <begin position="26"/>
        <end position="159"/>
    </location>
</feature>
<accession>A0A557RF99</accession>
<proteinExistence type="predicted"/>
<organism evidence="3 4">
    <name type="scientific">Spiribacter aquaticus</name>
    <dbReference type="NCBI Taxonomy" id="1935996"/>
    <lineage>
        <taxon>Bacteria</taxon>
        <taxon>Pseudomonadati</taxon>
        <taxon>Pseudomonadota</taxon>
        <taxon>Gammaproteobacteria</taxon>
        <taxon>Chromatiales</taxon>
        <taxon>Ectothiorhodospiraceae</taxon>
        <taxon>Spiribacter</taxon>
    </lineage>
</organism>
<dbReference type="AlphaFoldDB" id="A0A557RF99"/>
<keyword evidence="2" id="KW-0732">Signal</keyword>
<dbReference type="InterPro" id="IPR007332">
    <property type="entry name" value="DUF411"/>
</dbReference>
<dbReference type="EMBL" id="VMKP01000004">
    <property type="protein sequence ID" value="TVO63834.1"/>
    <property type="molecule type" value="Genomic_DNA"/>
</dbReference>
<name>A0A557RF99_9GAMM</name>
<feature type="region of interest" description="Disordered" evidence="1">
    <location>
        <begin position="127"/>
        <end position="159"/>
    </location>
</feature>
<dbReference type="Pfam" id="PF04214">
    <property type="entry name" value="DUF411"/>
    <property type="match status" value="1"/>
</dbReference>
<feature type="signal peptide" evidence="2">
    <location>
        <begin position="1"/>
        <end position="25"/>
    </location>
</feature>
<comment type="caution">
    <text evidence="3">The sequence shown here is derived from an EMBL/GenBank/DDBJ whole genome shotgun (WGS) entry which is preliminary data.</text>
</comment>
<protein>
    <submittedName>
        <fullName evidence="3">DUF411 domain-containing protein</fullName>
    </submittedName>
</protein>
<reference evidence="3 4" key="1">
    <citation type="submission" date="2019-07" db="EMBL/GenBank/DDBJ databases">
        <title>Reclasification of Spiribacter aquaticus.</title>
        <authorList>
            <person name="Leon M.J."/>
            <person name="Sanchez-Porro C."/>
            <person name="Ventosa A."/>
        </authorList>
    </citation>
    <scope>NUCLEOTIDE SEQUENCE [LARGE SCALE GENOMIC DNA]</scope>
    <source>
        <strain evidence="3 4">SP30</strain>
    </source>
</reference>
<evidence type="ECO:0000313" key="4">
    <source>
        <dbReference type="Proteomes" id="UP000316688"/>
    </source>
</evidence>
<evidence type="ECO:0000256" key="2">
    <source>
        <dbReference type="SAM" id="SignalP"/>
    </source>
</evidence>
<sequence>MFSSRSLSHLAVALGVVALSPVAMATDSIIKVAKTPTCGCCSAWIEHLEANGFEVTVHDVSHRQLNAIKVDLDITPAQASCHTAMVDGYFIEGHVHAREIRSLLASQPEANGLTVPGMPVGSPGMEMGEHQDEYSTLLVEDDGSTRTYRQHATPPERSE</sequence>
<dbReference type="RefSeq" id="WP_144348352.1">
    <property type="nucleotide sequence ID" value="NZ_VMKP01000004.1"/>
</dbReference>
<keyword evidence="4" id="KW-1185">Reference proteome</keyword>
<evidence type="ECO:0000313" key="3">
    <source>
        <dbReference type="EMBL" id="TVO63834.1"/>
    </source>
</evidence>